<organism evidence="2 3">
    <name type="scientific">Aspergillus pseudodeflectus</name>
    <dbReference type="NCBI Taxonomy" id="176178"/>
    <lineage>
        <taxon>Eukaryota</taxon>
        <taxon>Fungi</taxon>
        <taxon>Dikarya</taxon>
        <taxon>Ascomycota</taxon>
        <taxon>Pezizomycotina</taxon>
        <taxon>Eurotiomycetes</taxon>
        <taxon>Eurotiomycetidae</taxon>
        <taxon>Eurotiales</taxon>
        <taxon>Aspergillaceae</taxon>
        <taxon>Aspergillus</taxon>
        <taxon>Aspergillus subgen. Nidulantes</taxon>
    </lineage>
</organism>
<dbReference type="GeneID" id="98154112"/>
<reference evidence="2 3" key="1">
    <citation type="submission" date="2024-07" db="EMBL/GenBank/DDBJ databases">
        <title>Section-level genome sequencing and comparative genomics of Aspergillus sections Usti and Cavernicolus.</title>
        <authorList>
            <consortium name="Lawrence Berkeley National Laboratory"/>
            <person name="Nybo J.L."/>
            <person name="Vesth T.C."/>
            <person name="Theobald S."/>
            <person name="Frisvad J.C."/>
            <person name="Larsen T.O."/>
            <person name="Kjaerboelling I."/>
            <person name="Rothschild-Mancinelli K."/>
            <person name="Lyhne E.K."/>
            <person name="Kogle M.E."/>
            <person name="Barry K."/>
            <person name="Clum A."/>
            <person name="Na H."/>
            <person name="Ledsgaard L."/>
            <person name="Lin J."/>
            <person name="Lipzen A."/>
            <person name="Kuo A."/>
            <person name="Riley R."/>
            <person name="Mondo S."/>
            <person name="LaButti K."/>
            <person name="Haridas S."/>
            <person name="Pangalinan J."/>
            <person name="Salamov A.A."/>
            <person name="Simmons B.A."/>
            <person name="Magnuson J.K."/>
            <person name="Chen J."/>
            <person name="Drula E."/>
            <person name="Henrissat B."/>
            <person name="Wiebenga A."/>
            <person name="Lubbers R.J."/>
            <person name="Gomes A.C."/>
            <person name="Macurrencykelacurrency M.R."/>
            <person name="Stajich J."/>
            <person name="Grigoriev I.V."/>
            <person name="Mortensen U.H."/>
            <person name="De vries R.P."/>
            <person name="Baker S.E."/>
            <person name="Andersen M.R."/>
        </authorList>
    </citation>
    <scope>NUCLEOTIDE SEQUENCE [LARGE SCALE GENOMIC DNA]</scope>
    <source>
        <strain evidence="2 3">CBS 756.74</strain>
    </source>
</reference>
<sequence>MWEQHNLLLKMYILPLPDRHKHTRHPDLRPSSPCRPHHRLSQRRSRPLHPLPPTKAKAP</sequence>
<name>A0ABR4KZ22_9EURO</name>
<feature type="region of interest" description="Disordered" evidence="1">
    <location>
        <begin position="16"/>
        <end position="59"/>
    </location>
</feature>
<dbReference type="EMBL" id="JBFXLR010000006">
    <property type="protein sequence ID" value="KAL2857529.1"/>
    <property type="molecule type" value="Genomic_DNA"/>
</dbReference>
<feature type="compositionally biased region" description="Basic residues" evidence="1">
    <location>
        <begin position="35"/>
        <end position="47"/>
    </location>
</feature>
<comment type="caution">
    <text evidence="2">The sequence shown here is derived from an EMBL/GenBank/DDBJ whole genome shotgun (WGS) entry which is preliminary data.</text>
</comment>
<evidence type="ECO:0000313" key="3">
    <source>
        <dbReference type="Proteomes" id="UP001610444"/>
    </source>
</evidence>
<dbReference type="Proteomes" id="UP001610444">
    <property type="component" value="Unassembled WGS sequence"/>
</dbReference>
<dbReference type="RefSeq" id="XP_070903060.1">
    <property type="nucleotide sequence ID" value="XM_071038948.1"/>
</dbReference>
<proteinExistence type="predicted"/>
<evidence type="ECO:0000313" key="2">
    <source>
        <dbReference type="EMBL" id="KAL2857529.1"/>
    </source>
</evidence>
<gene>
    <name evidence="2" type="ORF">BJX68DRAFT_229002</name>
</gene>
<accession>A0ABR4KZ22</accession>
<keyword evidence="3" id="KW-1185">Reference proteome</keyword>
<evidence type="ECO:0000256" key="1">
    <source>
        <dbReference type="SAM" id="MobiDB-lite"/>
    </source>
</evidence>
<protein>
    <submittedName>
        <fullName evidence="2">Uncharacterized protein</fullName>
    </submittedName>
</protein>